<dbReference type="InterPro" id="IPR014039">
    <property type="entry name" value="Transl_elong_EFTs/EF1B_dimer"/>
</dbReference>
<keyword evidence="4 6" id="KW-0648">Protein biosynthesis</keyword>
<dbReference type="NCBIfam" id="TIGR00116">
    <property type="entry name" value="tsf"/>
    <property type="match status" value="1"/>
</dbReference>
<evidence type="ECO:0000259" key="7">
    <source>
        <dbReference type="Pfam" id="PF00889"/>
    </source>
</evidence>
<dbReference type="RefSeq" id="WP_204407359.1">
    <property type="nucleotide sequence ID" value="NZ_BQKC01000001.1"/>
</dbReference>
<feature type="region of interest" description="Involved in Mg(2+) ion dislocation from EF-Tu" evidence="6">
    <location>
        <begin position="83"/>
        <end position="86"/>
    </location>
</feature>
<sequence>MATKITAQMVKQLREMTDSPMMECKKALVEAEGDLEKAVDVLRTMGIAKAVKKAGRDTNEGTVGAFVTADGHKGALVEVSCETDFVGTNPKFTGFATKLAEVVADNAPADVEALKALPFEGADTVDSALTELIHTMGENMKIARFVVRSVQDGALSSYVHGGKLGVLVEFAFSKPATAENDAFKAYAHDVAMQVAAAQPVAARIEDVPAETVEHEVAIYKAQAAESGKPEAIQERMAEGRLNKFYKENVLTEQVFIKDSDQTIRSLGEKVSKECDDSISIVAFDRFSFGE</sequence>
<evidence type="ECO:0000256" key="4">
    <source>
        <dbReference type="ARBA" id="ARBA00022917"/>
    </source>
</evidence>
<evidence type="ECO:0000256" key="5">
    <source>
        <dbReference type="ARBA" id="ARBA00025453"/>
    </source>
</evidence>
<comment type="similarity">
    <text evidence="1 6">Belongs to the EF-Ts family.</text>
</comment>
<dbReference type="GO" id="GO:0003746">
    <property type="term" value="F:translation elongation factor activity"/>
    <property type="evidence" value="ECO:0007669"/>
    <property type="project" value="UniProtKB-UniRule"/>
</dbReference>
<keyword evidence="9" id="KW-1185">Reference proteome</keyword>
<dbReference type="FunFam" id="1.10.286.20:FF:000001">
    <property type="entry name" value="Elongation factor Ts"/>
    <property type="match status" value="1"/>
</dbReference>
<evidence type="ECO:0000313" key="8">
    <source>
        <dbReference type="EMBL" id="GJM55379.1"/>
    </source>
</evidence>
<dbReference type="Pfam" id="PF00889">
    <property type="entry name" value="EF_TS"/>
    <property type="match status" value="1"/>
</dbReference>
<dbReference type="Gene3D" id="1.10.8.10">
    <property type="entry name" value="DNA helicase RuvA subunit, C-terminal domain"/>
    <property type="match status" value="1"/>
</dbReference>
<comment type="function">
    <text evidence="5 6">Associates with the EF-Tu.GDP complex and induces the exchange of GDP to GTP. It remains bound to the aminoacyl-tRNA.EF-Tu.GTP complex up to the GTP hydrolysis stage on the ribosome.</text>
</comment>
<keyword evidence="6" id="KW-0963">Cytoplasm</keyword>
<dbReference type="InterPro" id="IPR001816">
    <property type="entry name" value="Transl_elong_EFTs/EF1B"/>
</dbReference>
<evidence type="ECO:0000313" key="9">
    <source>
        <dbReference type="Proteomes" id="UP001055025"/>
    </source>
</evidence>
<dbReference type="SUPFAM" id="SSF54713">
    <property type="entry name" value="Elongation factor Ts (EF-Ts), dimerisation domain"/>
    <property type="match status" value="2"/>
</dbReference>
<protein>
    <recommendedName>
        <fullName evidence="2 6">Elongation factor Ts</fullName>
        <shortName evidence="6">EF-Ts</shortName>
    </recommendedName>
</protein>
<feature type="domain" description="Translation elongation factor EFTs/EF1B dimerisation" evidence="7">
    <location>
        <begin position="74"/>
        <end position="290"/>
    </location>
</feature>
<dbReference type="PANTHER" id="PTHR11741">
    <property type="entry name" value="ELONGATION FACTOR TS"/>
    <property type="match status" value="1"/>
</dbReference>
<evidence type="ECO:0000256" key="6">
    <source>
        <dbReference type="HAMAP-Rule" id="MF_00050"/>
    </source>
</evidence>
<dbReference type="Proteomes" id="UP001055025">
    <property type="component" value="Unassembled WGS sequence"/>
</dbReference>
<dbReference type="SUPFAM" id="SSF46934">
    <property type="entry name" value="UBA-like"/>
    <property type="match status" value="1"/>
</dbReference>
<dbReference type="Gene3D" id="1.10.286.20">
    <property type="match status" value="1"/>
</dbReference>
<organism evidence="8 9">
    <name type="scientific">Granulimonas faecalis</name>
    <dbReference type="NCBI Taxonomy" id="2894155"/>
    <lineage>
        <taxon>Bacteria</taxon>
        <taxon>Bacillati</taxon>
        <taxon>Actinomycetota</taxon>
        <taxon>Coriobacteriia</taxon>
        <taxon>Coriobacteriales</taxon>
        <taxon>Kribbibacteriaceae</taxon>
        <taxon>Granulimonas</taxon>
    </lineage>
</organism>
<dbReference type="InterPro" id="IPR036402">
    <property type="entry name" value="EF-Ts_dimer_sf"/>
</dbReference>
<reference evidence="8" key="1">
    <citation type="journal article" date="2022" name="Int. J. Syst. Evol. Microbiol.">
        <title>Granulimonas faecalis gen. nov., sp. nov., and Leptogranulimonas caecicola gen. nov., sp. nov., novel lactate-producing Atopobiaceae bacteria isolated from mouse intestines, and an emended description of the family Atopobiaceae.</title>
        <authorList>
            <person name="Morinaga K."/>
            <person name="Kusada H."/>
            <person name="Sakamoto S."/>
            <person name="Murakami T."/>
            <person name="Toyoda A."/>
            <person name="Mori H."/>
            <person name="Meng X.Y."/>
            <person name="Takashino M."/>
            <person name="Murotomi K."/>
            <person name="Tamaki H."/>
        </authorList>
    </citation>
    <scope>NUCLEOTIDE SEQUENCE</scope>
    <source>
        <strain evidence="8">OPF53</strain>
    </source>
</reference>
<evidence type="ECO:0000256" key="1">
    <source>
        <dbReference type="ARBA" id="ARBA00005532"/>
    </source>
</evidence>
<dbReference type="PANTHER" id="PTHR11741:SF0">
    <property type="entry name" value="ELONGATION FACTOR TS, MITOCHONDRIAL"/>
    <property type="match status" value="1"/>
</dbReference>
<dbReference type="EMBL" id="BQKC01000001">
    <property type="protein sequence ID" value="GJM55379.1"/>
    <property type="molecule type" value="Genomic_DNA"/>
</dbReference>
<dbReference type="HAMAP" id="MF_00050">
    <property type="entry name" value="EF_Ts"/>
    <property type="match status" value="1"/>
</dbReference>
<keyword evidence="3 6" id="KW-0251">Elongation factor</keyword>
<dbReference type="FunFam" id="1.10.8.10:FF:000001">
    <property type="entry name" value="Elongation factor Ts"/>
    <property type="match status" value="1"/>
</dbReference>
<dbReference type="AlphaFoldDB" id="A0AAV5B3Q3"/>
<comment type="caution">
    <text evidence="8">The sequence shown here is derived from an EMBL/GenBank/DDBJ whole genome shotgun (WGS) entry which is preliminary data.</text>
</comment>
<evidence type="ECO:0000256" key="2">
    <source>
        <dbReference type="ARBA" id="ARBA00016956"/>
    </source>
</evidence>
<comment type="subcellular location">
    <subcellularLocation>
        <location evidence="6">Cytoplasm</location>
    </subcellularLocation>
</comment>
<dbReference type="GO" id="GO:0005737">
    <property type="term" value="C:cytoplasm"/>
    <property type="evidence" value="ECO:0007669"/>
    <property type="project" value="UniProtKB-SubCell"/>
</dbReference>
<evidence type="ECO:0000256" key="3">
    <source>
        <dbReference type="ARBA" id="ARBA00022768"/>
    </source>
</evidence>
<dbReference type="CDD" id="cd14275">
    <property type="entry name" value="UBA_EF-Ts"/>
    <property type="match status" value="1"/>
</dbReference>
<accession>A0AAV5B3Q3</accession>
<name>A0AAV5B3Q3_9ACTN</name>
<gene>
    <name evidence="6 8" type="primary">tsf</name>
    <name evidence="8" type="ORF">ATOP_10340</name>
</gene>
<proteinExistence type="inferred from homology"/>
<dbReference type="Gene3D" id="3.30.479.20">
    <property type="entry name" value="Elongation factor Ts, dimerisation domain"/>
    <property type="match status" value="2"/>
</dbReference>
<dbReference type="InterPro" id="IPR009060">
    <property type="entry name" value="UBA-like_sf"/>
</dbReference>